<dbReference type="GO" id="GO:0003700">
    <property type="term" value="F:DNA-binding transcription factor activity"/>
    <property type="evidence" value="ECO:0007669"/>
    <property type="project" value="InterPro"/>
</dbReference>
<keyword evidence="2" id="KW-0238">DNA-binding</keyword>
<evidence type="ECO:0000256" key="2">
    <source>
        <dbReference type="ARBA" id="ARBA00023125"/>
    </source>
</evidence>
<dbReference type="PANTHER" id="PTHR43280:SF29">
    <property type="entry name" value="ARAC-FAMILY TRANSCRIPTIONAL REGULATOR"/>
    <property type="match status" value="1"/>
</dbReference>
<keyword evidence="1" id="KW-0805">Transcription regulation</keyword>
<dbReference type="OrthoDB" id="5295174at2"/>
<sequence>MRTTYGNLKISIFTLLLCLSSAYSQHTQTIANVKIHTYKEIETRYRSAGTDTLKSAIYAAAYLQKAREQHNAEKMAKGYEYLYECNYKSDLGLVYIDSLIAISKNLTTEIYPALGYILKAEHYSYKRDFIAALDNHVIAYNYAKKTNNKDFIYEIKFNIGLLKKRLGYYDESFKILKECKRYFKENNYNTAYLTSLFALSDYYVRKEKLDSASYTNNLGYKASSLPENSKMRNYFVLEEGVVQYHKKKYRASIDSISKVLPMIIANNDRANEAMIYYYLGRDYIGLGQKEKAIPYFIKVDSIFSIVEELHPDTRKGYEILIDYYDSKKDIKKQLYYIERLLRLDSVLNTSYRHLSKKIIVEYDTPLLLSQKEKIITDLNKKDKLSLFKIGGLLFSVIVLSGFVFFYYKRQKQYRINFEKLLEVKEDHKDETVKIEKAPNPTISLGLQQNVIDTILAKLHQFENDQLFLKNDCTVAKVAKDFETNSTYLSKVINSYKGQNFSAYLNELRIDYTIDKIKNDPKFRRYSVNAIAEEVGYNNTESFSKAFFKKAGIYPSYFINNLKSDSV</sequence>
<dbReference type="Proteomes" id="UP000244677">
    <property type="component" value="Chromosome"/>
</dbReference>
<gene>
    <name evidence="7" type="ORF">FK004_03200</name>
</gene>
<keyword evidence="5" id="KW-0732">Signal</keyword>
<keyword evidence="4" id="KW-1133">Transmembrane helix</keyword>
<dbReference type="PANTHER" id="PTHR43280">
    <property type="entry name" value="ARAC-FAMILY TRANSCRIPTIONAL REGULATOR"/>
    <property type="match status" value="1"/>
</dbReference>
<dbReference type="KEGG" id="fki:FK004_03200"/>
<evidence type="ECO:0000313" key="7">
    <source>
        <dbReference type="EMBL" id="AWG24300.1"/>
    </source>
</evidence>
<dbReference type="EMBL" id="CP020919">
    <property type="protein sequence ID" value="AWG24300.1"/>
    <property type="molecule type" value="Genomic_DNA"/>
</dbReference>
<dbReference type="Gene3D" id="1.25.40.10">
    <property type="entry name" value="Tetratricopeptide repeat domain"/>
    <property type="match status" value="2"/>
</dbReference>
<keyword evidence="4" id="KW-0812">Transmembrane</keyword>
<dbReference type="Gene3D" id="1.10.10.60">
    <property type="entry name" value="Homeodomain-like"/>
    <property type="match status" value="2"/>
</dbReference>
<feature type="domain" description="HTH araC/xylS-type" evidence="6">
    <location>
        <begin position="456"/>
        <end position="560"/>
    </location>
</feature>
<proteinExistence type="predicted"/>
<dbReference type="PROSITE" id="PS01124">
    <property type="entry name" value="HTH_ARAC_FAMILY_2"/>
    <property type="match status" value="1"/>
</dbReference>
<dbReference type="GO" id="GO:0043565">
    <property type="term" value="F:sequence-specific DNA binding"/>
    <property type="evidence" value="ECO:0007669"/>
    <property type="project" value="InterPro"/>
</dbReference>
<dbReference type="SUPFAM" id="SSF46689">
    <property type="entry name" value="Homeodomain-like"/>
    <property type="match status" value="1"/>
</dbReference>
<dbReference type="AlphaFoldDB" id="A0A2S1LKK0"/>
<dbReference type="InterPro" id="IPR011990">
    <property type="entry name" value="TPR-like_helical_dom_sf"/>
</dbReference>
<dbReference type="InterPro" id="IPR018060">
    <property type="entry name" value="HTH_AraC"/>
</dbReference>
<feature type="transmembrane region" description="Helical" evidence="4">
    <location>
        <begin position="386"/>
        <end position="407"/>
    </location>
</feature>
<keyword evidence="8" id="KW-1185">Reference proteome</keyword>
<organism evidence="7 8">
    <name type="scientific">Flavobacterium kingsejongi</name>
    <dbReference type="NCBI Taxonomy" id="1678728"/>
    <lineage>
        <taxon>Bacteria</taxon>
        <taxon>Pseudomonadati</taxon>
        <taxon>Bacteroidota</taxon>
        <taxon>Flavobacteriia</taxon>
        <taxon>Flavobacteriales</taxon>
        <taxon>Flavobacteriaceae</taxon>
        <taxon>Flavobacterium</taxon>
    </lineage>
</organism>
<protein>
    <recommendedName>
        <fullName evidence="6">HTH araC/xylS-type domain-containing protein</fullName>
    </recommendedName>
</protein>
<accession>A0A2S1LKK0</accession>
<keyword evidence="4" id="KW-0472">Membrane</keyword>
<evidence type="ECO:0000256" key="1">
    <source>
        <dbReference type="ARBA" id="ARBA00023015"/>
    </source>
</evidence>
<dbReference type="Pfam" id="PF12833">
    <property type="entry name" value="HTH_18"/>
    <property type="match status" value="1"/>
</dbReference>
<dbReference type="SMART" id="SM00342">
    <property type="entry name" value="HTH_ARAC"/>
    <property type="match status" value="1"/>
</dbReference>
<evidence type="ECO:0000256" key="4">
    <source>
        <dbReference type="SAM" id="Phobius"/>
    </source>
</evidence>
<dbReference type="InterPro" id="IPR009057">
    <property type="entry name" value="Homeodomain-like_sf"/>
</dbReference>
<dbReference type="SUPFAM" id="SSF48452">
    <property type="entry name" value="TPR-like"/>
    <property type="match status" value="1"/>
</dbReference>
<dbReference type="RefSeq" id="WP_108735951.1">
    <property type="nucleotide sequence ID" value="NZ_CP020919.1"/>
</dbReference>
<reference evidence="7 8" key="1">
    <citation type="submission" date="2017-04" db="EMBL/GenBank/DDBJ databases">
        <title>Complete genome sequence of Flavobacterium kingsejong AJ004.</title>
        <authorList>
            <person name="Lee P.C."/>
        </authorList>
    </citation>
    <scope>NUCLEOTIDE SEQUENCE [LARGE SCALE GENOMIC DNA]</scope>
    <source>
        <strain evidence="7 8">AJ004</strain>
    </source>
</reference>
<feature type="chain" id="PRO_5015689958" description="HTH araC/xylS-type domain-containing protein" evidence="5">
    <location>
        <begin position="27"/>
        <end position="566"/>
    </location>
</feature>
<evidence type="ECO:0000313" key="8">
    <source>
        <dbReference type="Proteomes" id="UP000244677"/>
    </source>
</evidence>
<evidence type="ECO:0000256" key="5">
    <source>
        <dbReference type="SAM" id="SignalP"/>
    </source>
</evidence>
<evidence type="ECO:0000256" key="3">
    <source>
        <dbReference type="ARBA" id="ARBA00023163"/>
    </source>
</evidence>
<name>A0A2S1LKK0_9FLAO</name>
<feature type="signal peptide" evidence="5">
    <location>
        <begin position="1"/>
        <end position="26"/>
    </location>
</feature>
<evidence type="ECO:0000259" key="6">
    <source>
        <dbReference type="PROSITE" id="PS01124"/>
    </source>
</evidence>
<keyword evidence="3" id="KW-0804">Transcription</keyword>